<feature type="compositionally biased region" description="Basic and acidic residues" evidence="1">
    <location>
        <begin position="50"/>
        <end position="63"/>
    </location>
</feature>
<name>A0A0G3BDK1_9BURK</name>
<accession>A0A0G3BDK1</accession>
<proteinExistence type="predicted"/>
<dbReference type="AlphaFoldDB" id="A0A0G3BDK1"/>
<protein>
    <submittedName>
        <fullName evidence="2">Uncharacterized protein</fullName>
    </submittedName>
</protein>
<evidence type="ECO:0000256" key="1">
    <source>
        <dbReference type="SAM" id="MobiDB-lite"/>
    </source>
</evidence>
<reference evidence="2 3" key="1">
    <citation type="submission" date="2015-05" db="EMBL/GenBank/DDBJ databases">
        <authorList>
            <person name="Tang B."/>
            <person name="Yu Y."/>
        </authorList>
    </citation>
    <scope>NUCLEOTIDE SEQUENCE [LARGE SCALE GENOMIC DNA]</scope>
    <source>
        <strain evidence="2 3">DSM 7029</strain>
    </source>
</reference>
<evidence type="ECO:0000313" key="3">
    <source>
        <dbReference type="Proteomes" id="UP000035352"/>
    </source>
</evidence>
<feature type="region of interest" description="Disordered" evidence="1">
    <location>
        <begin position="41"/>
        <end position="63"/>
    </location>
</feature>
<keyword evidence="3" id="KW-1185">Reference proteome</keyword>
<evidence type="ECO:0000313" key="2">
    <source>
        <dbReference type="EMBL" id="AKJ27484.1"/>
    </source>
</evidence>
<gene>
    <name evidence="2" type="ORF">AAW51_0793</name>
</gene>
<dbReference type="RefSeq" id="WP_047193565.1">
    <property type="nucleotide sequence ID" value="NZ_CP011371.1"/>
</dbReference>
<dbReference type="EMBL" id="CP011371">
    <property type="protein sequence ID" value="AKJ27484.1"/>
    <property type="molecule type" value="Genomic_DNA"/>
</dbReference>
<organism evidence="2 3">
    <name type="scientific">Caldimonas brevitalea</name>
    <dbReference type="NCBI Taxonomy" id="413882"/>
    <lineage>
        <taxon>Bacteria</taxon>
        <taxon>Pseudomonadati</taxon>
        <taxon>Pseudomonadota</taxon>
        <taxon>Betaproteobacteria</taxon>
        <taxon>Burkholderiales</taxon>
        <taxon>Sphaerotilaceae</taxon>
        <taxon>Caldimonas</taxon>
    </lineage>
</organism>
<dbReference type="Proteomes" id="UP000035352">
    <property type="component" value="Chromosome"/>
</dbReference>
<dbReference type="KEGG" id="pbh:AAW51_0793"/>
<sequence length="76" mass="8820">MQPSPSSKLSWIERCAECLITRRPEIDIDQAVELAAELWDDDDEWPSPEKAAEHAAEEASRRRLDLARRVRRNPVH</sequence>